<dbReference type="Pfam" id="PF00440">
    <property type="entry name" value="TetR_N"/>
    <property type="match status" value="1"/>
</dbReference>
<dbReference type="EMBL" id="BMNI01000003">
    <property type="protein sequence ID" value="GGO89284.1"/>
    <property type="molecule type" value="Genomic_DNA"/>
</dbReference>
<dbReference type="Pfam" id="PF21313">
    <property type="entry name" value="EthR_C"/>
    <property type="match status" value="1"/>
</dbReference>
<evidence type="ECO:0000256" key="1">
    <source>
        <dbReference type="ARBA" id="ARBA00023125"/>
    </source>
</evidence>
<keyword evidence="1 2" id="KW-0238">DNA-binding</keyword>
<name>A0ABQ2N9B1_9ACTN</name>
<dbReference type="Gene3D" id="1.10.357.10">
    <property type="entry name" value="Tetracycline Repressor, domain 2"/>
    <property type="match status" value="1"/>
</dbReference>
<dbReference type="SUPFAM" id="SSF46689">
    <property type="entry name" value="Homeodomain-like"/>
    <property type="match status" value="1"/>
</dbReference>
<dbReference type="InterPro" id="IPR036271">
    <property type="entry name" value="Tet_transcr_reg_TetR-rel_C_sf"/>
</dbReference>
<keyword evidence="5" id="KW-1185">Reference proteome</keyword>
<proteinExistence type="predicted"/>
<comment type="caution">
    <text evidence="4">The sequence shown here is derived from an EMBL/GenBank/DDBJ whole genome shotgun (WGS) entry which is preliminary data.</text>
</comment>
<dbReference type="Gene3D" id="1.10.10.60">
    <property type="entry name" value="Homeodomain-like"/>
    <property type="match status" value="1"/>
</dbReference>
<evidence type="ECO:0000259" key="3">
    <source>
        <dbReference type="PROSITE" id="PS50977"/>
    </source>
</evidence>
<feature type="DNA-binding region" description="H-T-H motif" evidence="2">
    <location>
        <begin position="42"/>
        <end position="61"/>
    </location>
</feature>
<dbReference type="PROSITE" id="PS50977">
    <property type="entry name" value="HTH_TETR_2"/>
    <property type="match status" value="1"/>
</dbReference>
<gene>
    <name evidence="4" type="ORF">GCM10011584_18340</name>
</gene>
<dbReference type="PANTHER" id="PTHR30055">
    <property type="entry name" value="HTH-TYPE TRANSCRIPTIONAL REGULATOR RUTR"/>
    <property type="match status" value="1"/>
</dbReference>
<dbReference type="SUPFAM" id="SSF48498">
    <property type="entry name" value="Tetracyclin repressor-like, C-terminal domain"/>
    <property type="match status" value="1"/>
</dbReference>
<protein>
    <submittedName>
        <fullName evidence="4">TetR family transcriptional regulator</fullName>
    </submittedName>
</protein>
<accession>A0ABQ2N9B1</accession>
<dbReference type="PRINTS" id="PR00455">
    <property type="entry name" value="HTHTETR"/>
</dbReference>
<dbReference type="InterPro" id="IPR001647">
    <property type="entry name" value="HTH_TetR"/>
</dbReference>
<dbReference type="RefSeq" id="WP_188783695.1">
    <property type="nucleotide sequence ID" value="NZ_BMNI01000003.1"/>
</dbReference>
<evidence type="ECO:0000313" key="4">
    <source>
        <dbReference type="EMBL" id="GGO89284.1"/>
    </source>
</evidence>
<organism evidence="4 5">
    <name type="scientific">Nocardioides phosphati</name>
    <dbReference type="NCBI Taxonomy" id="1867775"/>
    <lineage>
        <taxon>Bacteria</taxon>
        <taxon>Bacillati</taxon>
        <taxon>Actinomycetota</taxon>
        <taxon>Actinomycetes</taxon>
        <taxon>Propionibacteriales</taxon>
        <taxon>Nocardioidaceae</taxon>
        <taxon>Nocardioides</taxon>
    </lineage>
</organism>
<dbReference type="InterPro" id="IPR050109">
    <property type="entry name" value="HTH-type_TetR-like_transc_reg"/>
</dbReference>
<dbReference type="Proteomes" id="UP000655410">
    <property type="component" value="Unassembled WGS sequence"/>
</dbReference>
<dbReference type="InterPro" id="IPR049397">
    <property type="entry name" value="EthR_C"/>
</dbReference>
<sequence length="208" mass="22862">MTTETTTPVRRRGGPTKGDQREAQILEATRALLAERSAADLTVDAIAKAAGVTRTAFYFYFPTKHAVVAALLAELWDDFGASHAWFASEGPDRAGLREQHRIVAEVWRRHREILVCARGSVDYEPVLEWAARLRDRFEAGLGAKVERDRAAGLAPDGIAAASLAAMVWDVRDARFRAMSDLAPDDLDRALDELTEVVLRMLYGTAPAA</sequence>
<reference evidence="5" key="1">
    <citation type="journal article" date="2019" name="Int. J. Syst. Evol. Microbiol.">
        <title>The Global Catalogue of Microorganisms (GCM) 10K type strain sequencing project: providing services to taxonomists for standard genome sequencing and annotation.</title>
        <authorList>
            <consortium name="The Broad Institute Genomics Platform"/>
            <consortium name="The Broad Institute Genome Sequencing Center for Infectious Disease"/>
            <person name="Wu L."/>
            <person name="Ma J."/>
        </authorList>
    </citation>
    <scope>NUCLEOTIDE SEQUENCE [LARGE SCALE GENOMIC DNA]</scope>
    <source>
        <strain evidence="5">CGMCC 4.7371</strain>
    </source>
</reference>
<evidence type="ECO:0000256" key="2">
    <source>
        <dbReference type="PROSITE-ProRule" id="PRU00335"/>
    </source>
</evidence>
<feature type="domain" description="HTH tetR-type" evidence="3">
    <location>
        <begin position="19"/>
        <end position="79"/>
    </location>
</feature>
<dbReference type="PANTHER" id="PTHR30055:SF184">
    <property type="entry name" value="HTH-TYPE TRANSCRIPTIONAL REGULATOR ETHR"/>
    <property type="match status" value="1"/>
</dbReference>
<evidence type="ECO:0000313" key="5">
    <source>
        <dbReference type="Proteomes" id="UP000655410"/>
    </source>
</evidence>
<dbReference type="InterPro" id="IPR009057">
    <property type="entry name" value="Homeodomain-like_sf"/>
</dbReference>